<keyword evidence="8 11" id="KW-0333">Golgi apparatus</keyword>
<feature type="region of interest" description="Disordered" evidence="12">
    <location>
        <begin position="154"/>
        <end position="207"/>
    </location>
</feature>
<comment type="caution">
    <text evidence="13">The sequence shown here is derived from an EMBL/GenBank/DDBJ whole genome shotgun (WGS) entry which is preliminary data.</text>
</comment>
<keyword evidence="14" id="KW-1185">Reference proteome</keyword>
<evidence type="ECO:0000256" key="6">
    <source>
        <dbReference type="ARBA" id="ARBA00022968"/>
    </source>
</evidence>
<evidence type="ECO:0000256" key="5">
    <source>
        <dbReference type="ARBA" id="ARBA00022692"/>
    </source>
</evidence>
<dbReference type="GO" id="GO:0016758">
    <property type="term" value="F:hexosyltransferase activity"/>
    <property type="evidence" value="ECO:0007669"/>
    <property type="project" value="InterPro"/>
</dbReference>
<keyword evidence="7" id="KW-1133">Transmembrane helix</keyword>
<keyword evidence="4" id="KW-0808">Transferase</keyword>
<evidence type="ECO:0000256" key="10">
    <source>
        <dbReference type="ARBA" id="ARBA00023180"/>
    </source>
</evidence>
<keyword evidence="10" id="KW-0325">Glycoprotein</keyword>
<dbReference type="Gene3D" id="3.90.550.50">
    <property type="match status" value="1"/>
</dbReference>
<feature type="compositionally biased region" description="Low complexity" evidence="12">
    <location>
        <begin position="154"/>
        <end position="163"/>
    </location>
</feature>
<gene>
    <name evidence="13" type="ORF">KUF71_019246</name>
</gene>
<sequence length="486" mass="51458">MAVRVRVLQSLVLALVCLSLVVYSSYYATASSPSGPPLPPQAQAQAAQRSPAPPPPAPPASLVPAASGAASGPDAAASRASRNASTLQEDPLGSGSLLVGGVNASTIAEEVGAVIVGVGSVSLANGGTAFGVTQRAQGASAAGAGALPNTPDAAAAGGAVAASGPGGGARPPPTPNATLSTPAPAAGGGSGSIQRIPPPPPKDGNATVDATVKGIVTRAIYEAGHDVANLEICPDLGRNLQVFIAVTSAPSHREARMAVRQTWGHFQQRSDVAIAFMLGATNNPQIEKSLAEEAAMYNDLIRGRFLDSYNNLTLKTISMLEWVDNYCSEVKFILKTDDDMFINVNKLMAFISKHADVKRTIFGRLAKKWKPIRNKKSKYYVSPQQYKRVVFPDFTTGPAYLMSQDVVHDLYTAALKQMYLKLEDVYTTGIVAHSVNVKRVHVNEFLNKRVAFNACNIQKGISIHMVKYHEQFDLWKKLLDGRTKCK</sequence>
<evidence type="ECO:0000256" key="1">
    <source>
        <dbReference type="ARBA" id="ARBA00004323"/>
    </source>
</evidence>
<dbReference type="EMBL" id="JAHWGI010000083">
    <property type="protein sequence ID" value="KAK3908990.1"/>
    <property type="molecule type" value="Genomic_DNA"/>
</dbReference>
<dbReference type="GO" id="GO:0006493">
    <property type="term" value="P:protein O-linked glycosylation"/>
    <property type="evidence" value="ECO:0007669"/>
    <property type="project" value="TreeGrafter"/>
</dbReference>
<dbReference type="EC" id="2.4.1.-" evidence="11"/>
<dbReference type="FunFam" id="3.90.550.50:FF:000001">
    <property type="entry name" value="Hexosyltransferase"/>
    <property type="match status" value="1"/>
</dbReference>
<proteinExistence type="inferred from homology"/>
<reference evidence="13" key="2">
    <citation type="journal article" date="2023" name="BMC Genomics">
        <title>Pest status, molecular evolution, and epigenetic factors derived from the genome assembly of Frankliniella fusca, a thysanopteran phytovirus vector.</title>
        <authorList>
            <person name="Catto M.A."/>
            <person name="Labadie P.E."/>
            <person name="Jacobson A.L."/>
            <person name="Kennedy G.G."/>
            <person name="Srinivasan R."/>
            <person name="Hunt B.G."/>
        </authorList>
    </citation>
    <scope>NUCLEOTIDE SEQUENCE</scope>
    <source>
        <strain evidence="13">PL_HMW_Pooled</strain>
    </source>
</reference>
<comment type="similarity">
    <text evidence="2 11">Belongs to the glycosyltransferase 31 family.</text>
</comment>
<keyword evidence="5" id="KW-0812">Transmembrane</keyword>
<keyword evidence="9" id="KW-0472">Membrane</keyword>
<reference evidence="13" key="1">
    <citation type="submission" date="2021-07" db="EMBL/GenBank/DDBJ databases">
        <authorList>
            <person name="Catto M.A."/>
            <person name="Jacobson A."/>
            <person name="Kennedy G."/>
            <person name="Labadie P."/>
            <person name="Hunt B.G."/>
            <person name="Srinivasan R."/>
        </authorList>
    </citation>
    <scope>NUCLEOTIDE SEQUENCE</scope>
    <source>
        <strain evidence="13">PL_HMW_Pooled</strain>
        <tissue evidence="13">Head</tissue>
    </source>
</reference>
<keyword evidence="6" id="KW-0735">Signal-anchor</keyword>
<accession>A0AAE1L7C2</accession>
<evidence type="ECO:0000256" key="9">
    <source>
        <dbReference type="ARBA" id="ARBA00023136"/>
    </source>
</evidence>
<feature type="compositionally biased region" description="Low complexity" evidence="12">
    <location>
        <begin position="62"/>
        <end position="85"/>
    </location>
</feature>
<evidence type="ECO:0000256" key="11">
    <source>
        <dbReference type="RuleBase" id="RU363063"/>
    </source>
</evidence>
<evidence type="ECO:0000256" key="3">
    <source>
        <dbReference type="ARBA" id="ARBA00022676"/>
    </source>
</evidence>
<keyword evidence="3 11" id="KW-0328">Glycosyltransferase</keyword>
<dbReference type="PANTHER" id="PTHR11214:SF379">
    <property type="entry name" value="HEXOSYLTRANSFERASE-RELATED"/>
    <property type="match status" value="1"/>
</dbReference>
<feature type="compositionally biased region" description="Low complexity" evidence="12">
    <location>
        <begin position="41"/>
        <end position="50"/>
    </location>
</feature>
<dbReference type="Proteomes" id="UP001219518">
    <property type="component" value="Unassembled WGS sequence"/>
</dbReference>
<dbReference type="Pfam" id="PF01762">
    <property type="entry name" value="Galactosyl_T"/>
    <property type="match status" value="1"/>
</dbReference>
<evidence type="ECO:0000256" key="12">
    <source>
        <dbReference type="SAM" id="MobiDB-lite"/>
    </source>
</evidence>
<evidence type="ECO:0000313" key="13">
    <source>
        <dbReference type="EMBL" id="KAK3908990.1"/>
    </source>
</evidence>
<feature type="compositionally biased region" description="Pro residues" evidence="12">
    <location>
        <begin position="51"/>
        <end position="61"/>
    </location>
</feature>
<feature type="compositionally biased region" description="Low complexity" evidence="12">
    <location>
        <begin position="176"/>
        <end position="185"/>
    </location>
</feature>
<evidence type="ECO:0000313" key="14">
    <source>
        <dbReference type="Proteomes" id="UP001219518"/>
    </source>
</evidence>
<dbReference type="InterPro" id="IPR002659">
    <property type="entry name" value="Glyco_trans_31"/>
</dbReference>
<dbReference type="GO" id="GO:0000139">
    <property type="term" value="C:Golgi membrane"/>
    <property type="evidence" value="ECO:0007669"/>
    <property type="project" value="UniProtKB-SubCell"/>
</dbReference>
<evidence type="ECO:0000256" key="4">
    <source>
        <dbReference type="ARBA" id="ARBA00022679"/>
    </source>
</evidence>
<protein>
    <recommendedName>
        <fullName evidence="11">Hexosyltransferase</fullName>
        <ecNumber evidence="11">2.4.1.-</ecNumber>
    </recommendedName>
</protein>
<dbReference type="PANTHER" id="PTHR11214">
    <property type="entry name" value="BETA-1,3-N-ACETYLGLUCOSAMINYLTRANSFERASE"/>
    <property type="match status" value="1"/>
</dbReference>
<feature type="region of interest" description="Disordered" evidence="12">
    <location>
        <begin position="32"/>
        <end position="95"/>
    </location>
</feature>
<evidence type="ECO:0000256" key="2">
    <source>
        <dbReference type="ARBA" id="ARBA00008661"/>
    </source>
</evidence>
<dbReference type="AlphaFoldDB" id="A0AAE1L7C2"/>
<organism evidence="13 14">
    <name type="scientific">Frankliniella fusca</name>
    <dbReference type="NCBI Taxonomy" id="407009"/>
    <lineage>
        <taxon>Eukaryota</taxon>
        <taxon>Metazoa</taxon>
        <taxon>Ecdysozoa</taxon>
        <taxon>Arthropoda</taxon>
        <taxon>Hexapoda</taxon>
        <taxon>Insecta</taxon>
        <taxon>Pterygota</taxon>
        <taxon>Neoptera</taxon>
        <taxon>Paraneoptera</taxon>
        <taxon>Thysanoptera</taxon>
        <taxon>Terebrantia</taxon>
        <taxon>Thripoidea</taxon>
        <taxon>Thripidae</taxon>
        <taxon>Frankliniella</taxon>
    </lineage>
</organism>
<comment type="subcellular location">
    <subcellularLocation>
        <location evidence="1 11">Golgi apparatus membrane</location>
        <topology evidence="1 11">Single-pass type II membrane protein</topology>
    </subcellularLocation>
</comment>
<evidence type="ECO:0000256" key="8">
    <source>
        <dbReference type="ARBA" id="ARBA00023034"/>
    </source>
</evidence>
<name>A0AAE1L7C2_9NEOP</name>
<evidence type="ECO:0000256" key="7">
    <source>
        <dbReference type="ARBA" id="ARBA00022989"/>
    </source>
</evidence>